<dbReference type="UniPathway" id="UPA00358">
    <property type="reaction ID" value="UER00476"/>
</dbReference>
<comment type="catalytic activity">
    <reaction evidence="5">
        <text>3-deoxy-alpha-D-manno-oct-2-ulosonate + CTP = CMP-3-deoxy-beta-D-manno-octulosonate + diphosphate</text>
        <dbReference type="Rhea" id="RHEA:23448"/>
        <dbReference type="ChEBI" id="CHEBI:33019"/>
        <dbReference type="ChEBI" id="CHEBI:37563"/>
        <dbReference type="ChEBI" id="CHEBI:85986"/>
        <dbReference type="ChEBI" id="CHEBI:85987"/>
        <dbReference type="EC" id="2.7.7.38"/>
    </reaction>
</comment>
<dbReference type="CDD" id="cd02517">
    <property type="entry name" value="CMP-KDO-Synthetase"/>
    <property type="match status" value="1"/>
</dbReference>
<comment type="caution">
    <text evidence="6">The sequence shown here is derived from an EMBL/GenBank/DDBJ whole genome shotgun (WGS) entry which is preliminary data.</text>
</comment>
<sequence>MSKTDLRVVAVIPARWSSTRFPGKPMAELAGEPMIAHVVRRASEATTVDHVIVATDDERIAEAAVAVGAEAVMTGEHPSGTDRVAAAVRDRDEWEIVINVQGDEPLLSGDNIDVLVSGLMDDEEVGMSTLCRPLEAERAEDPNAVKVVRDARGRALYFSRSAIPYPRHREAAWKLWRLHLGIYGFRRQTLEAFVALPPSKLEQAEALEQLRALENGIPILVLDAPHPAFGVDTPDDLDRVEKIINGS</sequence>
<dbReference type="SUPFAM" id="SSF53448">
    <property type="entry name" value="Nucleotide-diphospho-sugar transferases"/>
    <property type="match status" value="1"/>
</dbReference>
<gene>
    <name evidence="5 6" type="primary">kdsB</name>
    <name evidence="6" type="ORF">IFJ97_02350</name>
</gene>
<proteinExistence type="inferred from homology"/>
<evidence type="ECO:0000256" key="2">
    <source>
        <dbReference type="ARBA" id="ARBA00022679"/>
    </source>
</evidence>
<comment type="pathway">
    <text evidence="5">Nucleotide-sugar biosynthesis; CMP-3-deoxy-D-manno-octulosonate biosynthesis; CMP-3-deoxy-D-manno-octulosonate from 3-deoxy-D-manno-octulosonate and CTP: step 1/1.</text>
</comment>
<dbReference type="InterPro" id="IPR004528">
    <property type="entry name" value="KdsB"/>
</dbReference>
<dbReference type="PANTHER" id="PTHR42866:SF2">
    <property type="entry name" value="3-DEOXY-MANNO-OCTULOSONATE CYTIDYLYLTRANSFERASE, MITOCHONDRIAL"/>
    <property type="match status" value="1"/>
</dbReference>
<dbReference type="EC" id="2.7.7.38" evidence="5"/>
<dbReference type="EMBL" id="JACXWA010000039">
    <property type="protein sequence ID" value="MBD3870183.1"/>
    <property type="molecule type" value="Genomic_DNA"/>
</dbReference>
<evidence type="ECO:0000256" key="1">
    <source>
        <dbReference type="ARBA" id="ARBA00004370"/>
    </source>
</evidence>
<evidence type="ECO:0000256" key="5">
    <source>
        <dbReference type="HAMAP-Rule" id="MF_00057"/>
    </source>
</evidence>
<reference evidence="6 7" key="1">
    <citation type="submission" date="2020-08" db="EMBL/GenBank/DDBJ databases">
        <title>Acidobacteriota in marine sediments use diverse sulfur dissimilation pathways.</title>
        <authorList>
            <person name="Wasmund K."/>
        </authorList>
    </citation>
    <scope>NUCLEOTIDE SEQUENCE [LARGE SCALE GENOMIC DNA]</scope>
    <source>
        <strain evidence="6">MAG AM3-A</strain>
    </source>
</reference>
<dbReference type="GO" id="GO:0009103">
    <property type="term" value="P:lipopolysaccharide biosynthetic process"/>
    <property type="evidence" value="ECO:0007669"/>
    <property type="project" value="UniProtKB-UniRule"/>
</dbReference>
<dbReference type="InterPro" id="IPR003329">
    <property type="entry name" value="Cytidylyl_trans"/>
</dbReference>
<dbReference type="InterPro" id="IPR029044">
    <property type="entry name" value="Nucleotide-diphossugar_trans"/>
</dbReference>
<keyword evidence="4 5" id="KW-0448">Lipopolysaccharide biosynthesis</keyword>
<dbReference type="GO" id="GO:0016020">
    <property type="term" value="C:membrane"/>
    <property type="evidence" value="ECO:0007669"/>
    <property type="project" value="UniProtKB-SubCell"/>
</dbReference>
<dbReference type="Pfam" id="PF02348">
    <property type="entry name" value="CTP_transf_3"/>
    <property type="match status" value="1"/>
</dbReference>
<name>A0A8J7CN41_9BACT</name>
<keyword evidence="5" id="KW-0963">Cytoplasm</keyword>
<dbReference type="NCBIfam" id="NF003952">
    <property type="entry name" value="PRK05450.1-5"/>
    <property type="match status" value="1"/>
</dbReference>
<dbReference type="GO" id="GO:0005829">
    <property type="term" value="C:cytosol"/>
    <property type="evidence" value="ECO:0007669"/>
    <property type="project" value="TreeGrafter"/>
</dbReference>
<dbReference type="FunFam" id="3.90.550.10:FF:000011">
    <property type="entry name" value="3-deoxy-manno-octulosonate cytidylyltransferase"/>
    <property type="match status" value="1"/>
</dbReference>
<dbReference type="GO" id="GO:0033468">
    <property type="term" value="P:CMP-keto-3-deoxy-D-manno-octulosonic acid biosynthetic process"/>
    <property type="evidence" value="ECO:0007669"/>
    <property type="project" value="UniProtKB-UniRule"/>
</dbReference>
<accession>A0A8J7CN41</accession>
<evidence type="ECO:0000256" key="3">
    <source>
        <dbReference type="ARBA" id="ARBA00022695"/>
    </source>
</evidence>
<comment type="function">
    <text evidence="5">Activates KDO (a required 8-carbon sugar) for incorporation into bacterial lipopolysaccharide in Gram-negative bacteria.</text>
</comment>
<organism evidence="6 7">
    <name type="scientific">Candidatus Sulfomarinibacter kjeldsenii</name>
    <dbReference type="NCBI Taxonomy" id="2885994"/>
    <lineage>
        <taxon>Bacteria</taxon>
        <taxon>Pseudomonadati</taxon>
        <taxon>Acidobacteriota</taxon>
        <taxon>Thermoanaerobaculia</taxon>
        <taxon>Thermoanaerobaculales</taxon>
        <taxon>Candidatus Sulfomarinibacteraceae</taxon>
        <taxon>Candidatus Sulfomarinibacter</taxon>
    </lineage>
</organism>
<comment type="subcellular location">
    <subcellularLocation>
        <location evidence="5">Cytoplasm</location>
    </subcellularLocation>
    <subcellularLocation>
        <location evidence="1">Membrane</location>
    </subcellularLocation>
</comment>
<keyword evidence="2 5" id="KW-0808">Transferase</keyword>
<comment type="similarity">
    <text evidence="5">Belongs to the KdsB family.</text>
</comment>
<evidence type="ECO:0000313" key="7">
    <source>
        <dbReference type="Proteomes" id="UP000598633"/>
    </source>
</evidence>
<dbReference type="HAMAP" id="MF_00057">
    <property type="entry name" value="KdsB"/>
    <property type="match status" value="1"/>
</dbReference>
<dbReference type="Proteomes" id="UP000598633">
    <property type="component" value="Unassembled WGS sequence"/>
</dbReference>
<dbReference type="Gene3D" id="3.90.550.10">
    <property type="entry name" value="Spore Coat Polysaccharide Biosynthesis Protein SpsA, Chain A"/>
    <property type="match status" value="1"/>
</dbReference>
<dbReference type="PANTHER" id="PTHR42866">
    <property type="entry name" value="3-DEOXY-MANNO-OCTULOSONATE CYTIDYLYLTRANSFERASE"/>
    <property type="match status" value="1"/>
</dbReference>
<protein>
    <recommendedName>
        <fullName evidence="5">3-deoxy-manno-octulosonate cytidylyltransferase</fullName>
        <ecNumber evidence="5">2.7.7.38</ecNumber>
    </recommendedName>
    <alternativeName>
        <fullName evidence="5">CMP-2-keto-3-deoxyoctulosonic acid synthase</fullName>
        <shortName evidence="5">CKS</shortName>
        <shortName evidence="5">CMP-KDO synthase</shortName>
    </alternativeName>
</protein>
<evidence type="ECO:0000256" key="4">
    <source>
        <dbReference type="ARBA" id="ARBA00022985"/>
    </source>
</evidence>
<dbReference type="NCBIfam" id="NF003950">
    <property type="entry name" value="PRK05450.1-3"/>
    <property type="match status" value="1"/>
</dbReference>
<keyword evidence="3 5" id="KW-0548">Nucleotidyltransferase</keyword>
<evidence type="ECO:0000313" key="6">
    <source>
        <dbReference type="EMBL" id="MBD3870183.1"/>
    </source>
</evidence>
<dbReference type="GO" id="GO:0008690">
    <property type="term" value="F:3-deoxy-manno-octulosonate cytidylyltransferase activity"/>
    <property type="evidence" value="ECO:0007669"/>
    <property type="project" value="UniProtKB-UniRule"/>
</dbReference>
<dbReference type="AlphaFoldDB" id="A0A8J7CN41"/>
<dbReference type="NCBIfam" id="TIGR00466">
    <property type="entry name" value="kdsB"/>
    <property type="match status" value="1"/>
</dbReference>
<dbReference type="NCBIfam" id="NF009905">
    <property type="entry name" value="PRK13368.1"/>
    <property type="match status" value="1"/>
</dbReference>